<feature type="compositionally biased region" description="Low complexity" evidence="1">
    <location>
        <begin position="1"/>
        <end position="19"/>
    </location>
</feature>
<gene>
    <name evidence="2" type="ORF">Pcinc_043302</name>
</gene>
<accession>A0AAE1BFV7</accession>
<sequence>MIISTPTSPPTNTSLPHSPLHLQTTSLPHSPLHLQTTTLTSPPTNYLTTTLTSAPTNTSLPHPPLHLQTPHYHTHCSTYQNTPLHLQTPHYHTHFSTYITKWQAGRQDAIAVSFDDDDDDDKEEEEKDEEEQKMMRRKSRKEMKRKKERMRKRLGATCGNLQHANQSTPTITACGGRLHCKGEDKRTPVSKWEGKWEGKEVRFEGNGNGVYLDGERVKVVNGDGGSV</sequence>
<dbReference type="Proteomes" id="UP001286313">
    <property type="component" value="Unassembled WGS sequence"/>
</dbReference>
<keyword evidence="3" id="KW-1185">Reference proteome</keyword>
<dbReference type="EMBL" id="JAWQEG010008612">
    <property type="protein sequence ID" value="KAK3849966.1"/>
    <property type="molecule type" value="Genomic_DNA"/>
</dbReference>
<reference evidence="2" key="1">
    <citation type="submission" date="2023-10" db="EMBL/GenBank/DDBJ databases">
        <title>Genome assemblies of two species of porcelain crab, Petrolisthes cinctipes and Petrolisthes manimaculis (Anomura: Porcellanidae).</title>
        <authorList>
            <person name="Angst P."/>
        </authorList>
    </citation>
    <scope>NUCLEOTIDE SEQUENCE</scope>
    <source>
        <strain evidence="2">PB745_01</strain>
        <tissue evidence="2">Gill</tissue>
    </source>
</reference>
<evidence type="ECO:0000256" key="1">
    <source>
        <dbReference type="SAM" id="MobiDB-lite"/>
    </source>
</evidence>
<feature type="compositionally biased region" description="Basic residues" evidence="1">
    <location>
        <begin position="135"/>
        <end position="148"/>
    </location>
</feature>
<dbReference type="AlphaFoldDB" id="A0AAE1BFV7"/>
<feature type="compositionally biased region" description="Acidic residues" evidence="1">
    <location>
        <begin position="114"/>
        <end position="131"/>
    </location>
</feature>
<proteinExistence type="predicted"/>
<evidence type="ECO:0000313" key="2">
    <source>
        <dbReference type="EMBL" id="KAK3849966.1"/>
    </source>
</evidence>
<feature type="region of interest" description="Disordered" evidence="1">
    <location>
        <begin position="1"/>
        <end position="27"/>
    </location>
</feature>
<protein>
    <submittedName>
        <fullName evidence="2">Uncharacterized protein</fullName>
    </submittedName>
</protein>
<comment type="caution">
    <text evidence="2">The sequence shown here is derived from an EMBL/GenBank/DDBJ whole genome shotgun (WGS) entry which is preliminary data.</text>
</comment>
<organism evidence="2 3">
    <name type="scientific">Petrolisthes cinctipes</name>
    <name type="common">Flat porcelain crab</name>
    <dbReference type="NCBI Taxonomy" id="88211"/>
    <lineage>
        <taxon>Eukaryota</taxon>
        <taxon>Metazoa</taxon>
        <taxon>Ecdysozoa</taxon>
        <taxon>Arthropoda</taxon>
        <taxon>Crustacea</taxon>
        <taxon>Multicrustacea</taxon>
        <taxon>Malacostraca</taxon>
        <taxon>Eumalacostraca</taxon>
        <taxon>Eucarida</taxon>
        <taxon>Decapoda</taxon>
        <taxon>Pleocyemata</taxon>
        <taxon>Anomura</taxon>
        <taxon>Galatheoidea</taxon>
        <taxon>Porcellanidae</taxon>
        <taxon>Petrolisthes</taxon>
    </lineage>
</organism>
<evidence type="ECO:0000313" key="3">
    <source>
        <dbReference type="Proteomes" id="UP001286313"/>
    </source>
</evidence>
<name>A0AAE1BFV7_PETCI</name>
<feature type="region of interest" description="Disordered" evidence="1">
    <location>
        <begin position="112"/>
        <end position="148"/>
    </location>
</feature>